<comment type="cofactor">
    <cofactor evidence="1">
        <name>FAD</name>
        <dbReference type="ChEBI" id="CHEBI:57692"/>
    </cofactor>
</comment>
<accession>D2PVC1</accession>
<keyword evidence="5" id="KW-0560">Oxidoreductase</keyword>
<dbReference type="InterPro" id="IPR006094">
    <property type="entry name" value="Oxid_FAD_bind_N"/>
</dbReference>
<dbReference type="InterPro" id="IPR050416">
    <property type="entry name" value="FAD-linked_Oxidoreductase"/>
</dbReference>
<dbReference type="InterPro" id="IPR016166">
    <property type="entry name" value="FAD-bd_PCMH"/>
</dbReference>
<dbReference type="Proteomes" id="UP000007967">
    <property type="component" value="Chromosome"/>
</dbReference>
<organism evidence="8 9">
    <name type="scientific">Kribbella flavida (strain DSM 17836 / JCM 10339 / NBRC 14399)</name>
    <dbReference type="NCBI Taxonomy" id="479435"/>
    <lineage>
        <taxon>Bacteria</taxon>
        <taxon>Bacillati</taxon>
        <taxon>Actinomycetota</taxon>
        <taxon>Actinomycetes</taxon>
        <taxon>Propionibacteriales</taxon>
        <taxon>Kribbellaceae</taxon>
        <taxon>Kribbella</taxon>
    </lineage>
</organism>
<reference evidence="9" key="1">
    <citation type="submission" date="2009-09" db="EMBL/GenBank/DDBJ databases">
        <title>The complete genome of Kribbella flavida DSM 17836.</title>
        <authorList>
            <consortium name="US DOE Joint Genome Institute (JGI-PGF)"/>
            <person name="Lucas S."/>
            <person name="Copeland A."/>
            <person name="Lapidus A."/>
            <person name="Glavina del Rio T."/>
            <person name="Dalin E."/>
            <person name="Tice H."/>
            <person name="Bruce D."/>
            <person name="Goodwin L."/>
            <person name="Pitluck S."/>
            <person name="Kyrpides N."/>
            <person name="Mavromatis K."/>
            <person name="Ivanova N."/>
            <person name="Saunders E."/>
            <person name="Brettin T."/>
            <person name="Detter J.C."/>
            <person name="Han C."/>
            <person name="Larimer F."/>
            <person name="Land M."/>
            <person name="Hauser L."/>
            <person name="Markowitz V."/>
            <person name="Cheng J.-F."/>
            <person name="Hugenholtz P."/>
            <person name="Woyke T."/>
            <person name="Wu D."/>
            <person name="Pukall R."/>
            <person name="Klenk H.-P."/>
            <person name="Eisen J.A."/>
        </authorList>
    </citation>
    <scope>NUCLEOTIDE SEQUENCE [LARGE SCALE GENOMIC DNA]</scope>
    <source>
        <strain evidence="9">DSM 17836 / JCM 10339 / NBRC 14399</strain>
    </source>
</reference>
<dbReference type="EMBL" id="CP001736">
    <property type="protein sequence ID" value="ADB33402.1"/>
    <property type="molecule type" value="Genomic_DNA"/>
</dbReference>
<sequence>MNRFDRREVLKAGGLLAAATLTSCSDTKPASAGPSEAASTGPSEAASTKPSEVASTGPGEAATAAPDWTGLARRLDGRLYRPGQTGYAGAHQLFNPRWDSVQPAGVVRAGSVDDVREAILFARTNKLACVPKGGGHSYVGASTVRNGLMVDVGALKSLAYVSTAIQIGAGARLYDVHAYLDKFGRSLPTGTCPTVGIAGLALGGGLGIHTRTYGLTSDRVISLQVVTADGVVRTASATQNADLYWALRGGGGGNLGIVTSFRLATIPGGKLGFFRLSWPEAKAAAVLRGWQRFAREAPATTWGNLHVSADDNGTVSVHVIGISTTGSATSAAAELESFVGAKGSARTITVKTHMEAVRYLGGGTTSPRSGWLAGSDVLRGPMDAGAIDGLLGVVKAAARAKLVATAILDPLGGQAANQPAGGSAWPWRSALGVIQWYAELPGQPSTAQLRAAQGFVSDGHRAVARFSAGGYVNYLEAGRAVSSYYGSSLPRLRTVKQKYDPTGFFRTAYTLG</sequence>
<feature type="compositionally biased region" description="Polar residues" evidence="6">
    <location>
        <begin position="37"/>
        <end position="54"/>
    </location>
</feature>
<reference evidence="8 9" key="2">
    <citation type="journal article" date="2010" name="Stand. Genomic Sci.">
        <title>Complete genome sequence of Kribbella flavida type strain (IFO 14399).</title>
        <authorList>
            <person name="Pukall R."/>
            <person name="Lapidus A."/>
            <person name="Glavina Del Rio T."/>
            <person name="Copeland A."/>
            <person name="Tice H."/>
            <person name="Cheng J.-F."/>
            <person name="Lucas S."/>
            <person name="Chen F."/>
            <person name="Nolan M."/>
            <person name="LaButti K."/>
            <person name="Pati A."/>
            <person name="Ivanova N."/>
            <person name="Mavrommatis K."/>
            <person name="Mikhailova N."/>
            <person name="Pitluck S."/>
            <person name="Bruce D."/>
            <person name="Goodwin L."/>
            <person name="Land M."/>
            <person name="Hauser L."/>
            <person name="Chang Y.-J."/>
            <person name="Jeffries C.D."/>
            <person name="Chen A."/>
            <person name="Palaniappan K."/>
            <person name="Chain P."/>
            <person name="Rohde M."/>
            <person name="Goeker M."/>
            <person name="Bristow J."/>
            <person name="Eisen J.A."/>
            <person name="Markowitz V."/>
            <person name="Hugenholtz P."/>
            <person name="Kyrpides N.C."/>
            <person name="Klenk H.-P."/>
            <person name="Brettin T."/>
        </authorList>
    </citation>
    <scope>NUCLEOTIDE SEQUENCE [LARGE SCALE GENOMIC DNA]</scope>
    <source>
        <strain evidence="9">DSM 17836 / JCM 10339 / NBRC 14399</strain>
    </source>
</reference>
<dbReference type="RefSeq" id="WP_012921956.1">
    <property type="nucleotide sequence ID" value="NC_013729.1"/>
</dbReference>
<dbReference type="PANTHER" id="PTHR42973">
    <property type="entry name" value="BINDING OXIDOREDUCTASE, PUTATIVE (AFU_ORTHOLOGUE AFUA_1G17690)-RELATED"/>
    <property type="match status" value="1"/>
</dbReference>
<dbReference type="GO" id="GO:0016491">
    <property type="term" value="F:oxidoreductase activity"/>
    <property type="evidence" value="ECO:0007669"/>
    <property type="project" value="UniProtKB-KW"/>
</dbReference>
<dbReference type="eggNOG" id="COG0277">
    <property type="taxonomic scope" value="Bacteria"/>
</dbReference>
<keyword evidence="4" id="KW-0274">FAD</keyword>
<evidence type="ECO:0000256" key="1">
    <source>
        <dbReference type="ARBA" id="ARBA00001974"/>
    </source>
</evidence>
<evidence type="ECO:0000256" key="5">
    <source>
        <dbReference type="ARBA" id="ARBA00023002"/>
    </source>
</evidence>
<dbReference type="InterPro" id="IPR006311">
    <property type="entry name" value="TAT_signal"/>
</dbReference>
<dbReference type="Gene3D" id="3.30.465.10">
    <property type="match status" value="1"/>
</dbReference>
<evidence type="ECO:0000256" key="4">
    <source>
        <dbReference type="ARBA" id="ARBA00022827"/>
    </source>
</evidence>
<dbReference type="InterPro" id="IPR016167">
    <property type="entry name" value="FAD-bd_PCMH_sub1"/>
</dbReference>
<dbReference type="Gene3D" id="3.30.43.10">
    <property type="entry name" value="Uridine Diphospho-n-acetylenolpyruvylglucosamine Reductase, domain 2"/>
    <property type="match status" value="1"/>
</dbReference>
<protein>
    <submittedName>
        <fullName evidence="8">FAD linked oxidase domain protein</fullName>
    </submittedName>
</protein>
<keyword evidence="9" id="KW-1185">Reference proteome</keyword>
<dbReference type="PANTHER" id="PTHR42973:SF39">
    <property type="entry name" value="FAD-BINDING PCMH-TYPE DOMAIN-CONTAINING PROTEIN"/>
    <property type="match status" value="1"/>
</dbReference>
<comment type="similarity">
    <text evidence="2">Belongs to the oxygen-dependent FAD-linked oxidoreductase family.</text>
</comment>
<dbReference type="PROSITE" id="PS51318">
    <property type="entry name" value="TAT"/>
    <property type="match status" value="1"/>
</dbReference>
<dbReference type="KEGG" id="kfl:Kfla_4368"/>
<evidence type="ECO:0000259" key="7">
    <source>
        <dbReference type="PROSITE" id="PS51387"/>
    </source>
</evidence>
<gene>
    <name evidence="8" type="ordered locus">Kfla_4368</name>
</gene>
<dbReference type="HOGENOM" id="CLU_018354_10_2_11"/>
<dbReference type="InterPro" id="IPR016169">
    <property type="entry name" value="FAD-bd_PCMH_sub2"/>
</dbReference>
<dbReference type="AlphaFoldDB" id="D2PVC1"/>
<dbReference type="PROSITE" id="PS51387">
    <property type="entry name" value="FAD_PCMH"/>
    <property type="match status" value="1"/>
</dbReference>
<proteinExistence type="inferred from homology"/>
<dbReference type="InterPro" id="IPR036318">
    <property type="entry name" value="FAD-bd_PCMH-like_sf"/>
</dbReference>
<dbReference type="PROSITE" id="PS51257">
    <property type="entry name" value="PROKAR_LIPOPROTEIN"/>
    <property type="match status" value="1"/>
</dbReference>
<evidence type="ECO:0000313" key="9">
    <source>
        <dbReference type="Proteomes" id="UP000007967"/>
    </source>
</evidence>
<dbReference type="InterPro" id="IPR012951">
    <property type="entry name" value="BBE"/>
</dbReference>
<dbReference type="Pfam" id="PF01565">
    <property type="entry name" value="FAD_binding_4"/>
    <property type="match status" value="1"/>
</dbReference>
<feature type="domain" description="FAD-binding PCMH-type" evidence="7">
    <location>
        <begin position="99"/>
        <end position="268"/>
    </location>
</feature>
<dbReference type="SUPFAM" id="SSF56176">
    <property type="entry name" value="FAD-binding/transporter-associated domain-like"/>
    <property type="match status" value="1"/>
</dbReference>
<evidence type="ECO:0000256" key="6">
    <source>
        <dbReference type="SAM" id="MobiDB-lite"/>
    </source>
</evidence>
<dbReference type="GO" id="GO:0071949">
    <property type="term" value="F:FAD binding"/>
    <property type="evidence" value="ECO:0007669"/>
    <property type="project" value="InterPro"/>
</dbReference>
<dbReference type="Pfam" id="PF08031">
    <property type="entry name" value="BBE"/>
    <property type="match status" value="1"/>
</dbReference>
<dbReference type="STRING" id="479435.Kfla_4368"/>
<evidence type="ECO:0000313" key="8">
    <source>
        <dbReference type="EMBL" id="ADB33402.1"/>
    </source>
</evidence>
<evidence type="ECO:0000256" key="2">
    <source>
        <dbReference type="ARBA" id="ARBA00005466"/>
    </source>
</evidence>
<evidence type="ECO:0000256" key="3">
    <source>
        <dbReference type="ARBA" id="ARBA00022630"/>
    </source>
</evidence>
<dbReference type="Gene3D" id="3.40.462.20">
    <property type="match status" value="1"/>
</dbReference>
<keyword evidence="3" id="KW-0285">Flavoprotein</keyword>
<name>D2PVC1_KRIFD</name>
<feature type="region of interest" description="Disordered" evidence="6">
    <location>
        <begin position="24"/>
        <end position="67"/>
    </location>
</feature>